<protein>
    <submittedName>
        <fullName evidence="1">Uncharacterized protein</fullName>
    </submittedName>
</protein>
<keyword evidence="2" id="KW-1185">Reference proteome</keyword>
<dbReference type="Proteomes" id="UP000319769">
    <property type="component" value="Unassembled WGS sequence"/>
</dbReference>
<accession>A0A5N0V7H4</accession>
<sequence>MLRPLHTYEPLQGLSRFTELDGQLVLDLLPLRDSLALTAPGPGGKLTPAYVRAVLTAVLEVRTGLRPLVQLRGLVHPRLLRQLTVSTRIRGARFTLNRVRISPLGPSAYEASGIAVAESRGYGVMARFELTEPGWRCTYVDLVLPSKNRA</sequence>
<dbReference type="OrthoDB" id="3692215at2"/>
<dbReference type="RefSeq" id="WP_144748936.1">
    <property type="nucleotide sequence ID" value="NZ_VMNW02000013.1"/>
</dbReference>
<proteinExistence type="predicted"/>
<name>A0A5N0V7H4_9PSEU</name>
<gene>
    <name evidence="1" type="ORF">FPZ12_012095</name>
</gene>
<comment type="caution">
    <text evidence="1">The sequence shown here is derived from an EMBL/GenBank/DDBJ whole genome shotgun (WGS) entry which is preliminary data.</text>
</comment>
<reference evidence="1" key="1">
    <citation type="submission" date="2019-09" db="EMBL/GenBank/DDBJ databases">
        <authorList>
            <person name="Teo W.F.A."/>
            <person name="Duangmal K."/>
        </authorList>
    </citation>
    <scope>NUCLEOTIDE SEQUENCE [LARGE SCALE GENOMIC DNA]</scope>
    <source>
        <strain evidence="1">K81G1</strain>
    </source>
</reference>
<organism evidence="1 2">
    <name type="scientific">Amycolatopsis acidicola</name>
    <dbReference type="NCBI Taxonomy" id="2596893"/>
    <lineage>
        <taxon>Bacteria</taxon>
        <taxon>Bacillati</taxon>
        <taxon>Actinomycetota</taxon>
        <taxon>Actinomycetes</taxon>
        <taxon>Pseudonocardiales</taxon>
        <taxon>Pseudonocardiaceae</taxon>
        <taxon>Amycolatopsis</taxon>
    </lineage>
</organism>
<dbReference type="EMBL" id="VMNW02000013">
    <property type="protein sequence ID" value="KAA9162366.1"/>
    <property type="molecule type" value="Genomic_DNA"/>
</dbReference>
<evidence type="ECO:0000313" key="2">
    <source>
        <dbReference type="Proteomes" id="UP000319769"/>
    </source>
</evidence>
<evidence type="ECO:0000313" key="1">
    <source>
        <dbReference type="EMBL" id="KAA9162366.1"/>
    </source>
</evidence>
<dbReference type="Pfam" id="PF20060">
    <property type="entry name" value="DUF6459"/>
    <property type="match status" value="1"/>
</dbReference>
<dbReference type="InterPro" id="IPR045596">
    <property type="entry name" value="DUF6459"/>
</dbReference>
<dbReference type="AlphaFoldDB" id="A0A5N0V7H4"/>